<keyword evidence="1" id="KW-0596">Phosphopantetheine</keyword>
<dbReference type="InterPro" id="IPR020845">
    <property type="entry name" value="AMP-binding_CS"/>
</dbReference>
<gene>
    <name evidence="5" type="ORF">FSARC_10223</name>
</gene>
<dbReference type="Pfam" id="PF23562">
    <property type="entry name" value="AMP-binding_C_3"/>
    <property type="match status" value="1"/>
</dbReference>
<dbReference type="InterPro" id="IPR051414">
    <property type="entry name" value="Adenylate-forming_Reductase"/>
</dbReference>
<dbReference type="Proteomes" id="UP000622797">
    <property type="component" value="Unassembled WGS sequence"/>
</dbReference>
<dbReference type="EMBL" id="JABEXW010000612">
    <property type="protein sequence ID" value="KAF4961276.1"/>
    <property type="molecule type" value="Genomic_DNA"/>
</dbReference>
<proteinExistence type="predicted"/>
<feature type="domain" description="AMP-dependent synthetase/ligase" evidence="4">
    <location>
        <begin position="20"/>
        <end position="345"/>
    </location>
</feature>
<dbReference type="PANTHER" id="PTHR43439">
    <property type="entry name" value="PHENYLACETATE-COENZYME A LIGASE"/>
    <property type="match status" value="1"/>
</dbReference>
<dbReference type="OrthoDB" id="429813at2759"/>
<keyword evidence="2" id="KW-0597">Phosphoprotein</keyword>
<organism evidence="5 6">
    <name type="scientific">Fusarium sarcochroum</name>
    <dbReference type="NCBI Taxonomy" id="1208366"/>
    <lineage>
        <taxon>Eukaryota</taxon>
        <taxon>Fungi</taxon>
        <taxon>Dikarya</taxon>
        <taxon>Ascomycota</taxon>
        <taxon>Pezizomycotina</taxon>
        <taxon>Sordariomycetes</taxon>
        <taxon>Hypocreomycetidae</taxon>
        <taxon>Hypocreales</taxon>
        <taxon>Nectriaceae</taxon>
        <taxon>Fusarium</taxon>
        <taxon>Fusarium lateritium species complex</taxon>
    </lineage>
</organism>
<evidence type="ECO:0000313" key="6">
    <source>
        <dbReference type="Proteomes" id="UP000622797"/>
    </source>
</evidence>
<evidence type="ECO:0000256" key="1">
    <source>
        <dbReference type="ARBA" id="ARBA00022450"/>
    </source>
</evidence>
<accession>A0A8H4X520</accession>
<evidence type="ECO:0000256" key="3">
    <source>
        <dbReference type="ARBA" id="ARBA00022857"/>
    </source>
</evidence>
<dbReference type="Pfam" id="PF00501">
    <property type="entry name" value="AMP-binding"/>
    <property type="match status" value="1"/>
</dbReference>
<dbReference type="AlphaFoldDB" id="A0A8H4X520"/>
<keyword evidence="6" id="KW-1185">Reference proteome</keyword>
<protein>
    <recommendedName>
        <fullName evidence="4">AMP-dependent synthetase/ligase domain-containing protein</fullName>
    </recommendedName>
</protein>
<name>A0A8H4X520_9HYPO</name>
<dbReference type="Gene3D" id="3.40.50.12780">
    <property type="entry name" value="N-terminal domain of ligase-like"/>
    <property type="match status" value="1"/>
</dbReference>
<dbReference type="InterPro" id="IPR042099">
    <property type="entry name" value="ANL_N_sf"/>
</dbReference>
<dbReference type="SUPFAM" id="SSF56801">
    <property type="entry name" value="Acetyl-CoA synthetase-like"/>
    <property type="match status" value="1"/>
</dbReference>
<evidence type="ECO:0000313" key="5">
    <source>
        <dbReference type="EMBL" id="KAF4961276.1"/>
    </source>
</evidence>
<reference evidence="5" key="1">
    <citation type="journal article" date="2020" name="BMC Genomics">
        <title>Correction to: Identification and distribution of gene clusters required for synthesis of sphingolipid metabolism inhibitors in diverse species of the filamentous fungus Fusarium.</title>
        <authorList>
            <person name="Kim H.S."/>
            <person name="Lohmar J.M."/>
            <person name="Busman M."/>
            <person name="Brown D.W."/>
            <person name="Naumann T.A."/>
            <person name="Divon H.H."/>
            <person name="Lysoe E."/>
            <person name="Uhlig S."/>
            <person name="Proctor R.H."/>
        </authorList>
    </citation>
    <scope>NUCLEOTIDE SEQUENCE</scope>
    <source>
        <strain evidence="5">NRRL 20472</strain>
    </source>
</reference>
<comment type="caution">
    <text evidence="5">The sequence shown here is derived from an EMBL/GenBank/DDBJ whole genome shotgun (WGS) entry which is preliminary data.</text>
</comment>
<sequence length="550" mass="60940">MSPSAYQPRGERLLPSLVDEIAATDPDRVFYSITKTQDPSEGFRDITAAEFARGVNRCAWHIEKHLGRGQNFPTLAYIGPQDPTYGILILACIKTGYKLLLLSARNTSEASLHLLQKTECKTLLLPPVFPLPVVGELVQTNKMNILEVPALHHWLEDGQEKLYPFTRTFKEARTEPFLVLQTSGSTGMPKPLVMTHGTFAVQDAYTELPSHGYQDVYPAMCAGSRVYLGFPVSHSAGITMLLPGTIYAGFTAVFGPFPPTSAVIDSIHVHGNVQQSSIAPMMLVDLIKNPKYLENLRRLDQVTFGGGPLPTAVGDAVSARTKLLNCMGATECTALPSQLCDPEDWAYLSYSPTLGDEFRLVADGLYEHFIVRNPKFSRYQAIFQTFPELDEWPMKDLYAKHPTKENLWLYRGRSDDMVVFSTNQKLNPIETEDIISANPAVSAALVVGTGRPQSSLLVEAVSPPTNGSEREQLLDEIRESIEAANNALPAKQQKLGRDMILFTSPEKPMLRAGKGTVQRKWTVDAYAQEIDALYLKNGNSKSAPYTEWTR</sequence>
<dbReference type="InterPro" id="IPR000873">
    <property type="entry name" value="AMP-dep_synth/lig_dom"/>
</dbReference>
<evidence type="ECO:0000259" key="4">
    <source>
        <dbReference type="Pfam" id="PF00501"/>
    </source>
</evidence>
<evidence type="ECO:0000256" key="2">
    <source>
        <dbReference type="ARBA" id="ARBA00022553"/>
    </source>
</evidence>
<dbReference type="PANTHER" id="PTHR43439:SF2">
    <property type="entry name" value="ENZYME, PUTATIVE (JCVI)-RELATED"/>
    <property type="match status" value="1"/>
</dbReference>
<dbReference type="PROSITE" id="PS00455">
    <property type="entry name" value="AMP_BINDING"/>
    <property type="match status" value="1"/>
</dbReference>
<keyword evidence="3" id="KW-0521">NADP</keyword>
<reference evidence="5" key="2">
    <citation type="submission" date="2020-05" db="EMBL/GenBank/DDBJ databases">
        <authorList>
            <person name="Kim H.-S."/>
            <person name="Proctor R.H."/>
            <person name="Brown D.W."/>
        </authorList>
    </citation>
    <scope>NUCLEOTIDE SEQUENCE</scope>
    <source>
        <strain evidence="5">NRRL 20472</strain>
    </source>
</reference>